<sequence>SFIQSVCNIVTDQENLSCRLLHIQEGQLIQILPTIFSYSSFYSTSSTVHSCIADRVFHDLIPLIILNKEGFFPSVLT</sequence>
<name>A0A0S3S3P3_PHAAN</name>
<dbReference type="EMBL" id="AP015038">
    <property type="protein sequence ID" value="BAT87433.1"/>
    <property type="molecule type" value="Genomic_DNA"/>
</dbReference>
<protein>
    <submittedName>
        <fullName evidence="1">Uncharacterized protein</fullName>
    </submittedName>
</protein>
<accession>A0A0S3S3P3</accession>
<evidence type="ECO:0000313" key="2">
    <source>
        <dbReference type="Proteomes" id="UP000291084"/>
    </source>
</evidence>
<proteinExistence type="predicted"/>
<dbReference type="Proteomes" id="UP000291084">
    <property type="component" value="Chromosome 5"/>
</dbReference>
<keyword evidence="2" id="KW-1185">Reference proteome</keyword>
<evidence type="ECO:0000313" key="1">
    <source>
        <dbReference type="EMBL" id="BAT87433.1"/>
    </source>
</evidence>
<reference evidence="1 2" key="1">
    <citation type="journal article" date="2015" name="Sci. Rep.">
        <title>The power of single molecule real-time sequencing technology in the de novo assembly of a eukaryotic genome.</title>
        <authorList>
            <person name="Sakai H."/>
            <person name="Naito K."/>
            <person name="Ogiso-Tanaka E."/>
            <person name="Takahashi Y."/>
            <person name="Iseki K."/>
            <person name="Muto C."/>
            <person name="Satou K."/>
            <person name="Teruya K."/>
            <person name="Shiroma A."/>
            <person name="Shimoji M."/>
            <person name="Hirano T."/>
            <person name="Itoh T."/>
            <person name="Kaga A."/>
            <person name="Tomooka N."/>
        </authorList>
    </citation>
    <scope>NUCLEOTIDE SEQUENCE [LARGE SCALE GENOMIC DNA]</scope>
    <source>
        <strain evidence="2">cv. Shumari</strain>
    </source>
</reference>
<gene>
    <name evidence="1" type="primary">Vigan.05G079700</name>
    <name evidence="1" type="ORF">VIGAN_05079700</name>
</gene>
<organism evidence="1 2">
    <name type="scientific">Vigna angularis var. angularis</name>
    <dbReference type="NCBI Taxonomy" id="157739"/>
    <lineage>
        <taxon>Eukaryota</taxon>
        <taxon>Viridiplantae</taxon>
        <taxon>Streptophyta</taxon>
        <taxon>Embryophyta</taxon>
        <taxon>Tracheophyta</taxon>
        <taxon>Spermatophyta</taxon>
        <taxon>Magnoliopsida</taxon>
        <taxon>eudicotyledons</taxon>
        <taxon>Gunneridae</taxon>
        <taxon>Pentapetalae</taxon>
        <taxon>rosids</taxon>
        <taxon>fabids</taxon>
        <taxon>Fabales</taxon>
        <taxon>Fabaceae</taxon>
        <taxon>Papilionoideae</taxon>
        <taxon>50 kb inversion clade</taxon>
        <taxon>NPAAA clade</taxon>
        <taxon>indigoferoid/millettioid clade</taxon>
        <taxon>Phaseoleae</taxon>
        <taxon>Vigna</taxon>
    </lineage>
</organism>
<dbReference type="AlphaFoldDB" id="A0A0S3S3P3"/>
<feature type="non-terminal residue" evidence="1">
    <location>
        <position position="1"/>
    </location>
</feature>